<organism evidence="2 3">
    <name type="scientific">Daphnia magna</name>
    <dbReference type="NCBI Taxonomy" id="35525"/>
    <lineage>
        <taxon>Eukaryota</taxon>
        <taxon>Metazoa</taxon>
        <taxon>Ecdysozoa</taxon>
        <taxon>Arthropoda</taxon>
        <taxon>Crustacea</taxon>
        <taxon>Branchiopoda</taxon>
        <taxon>Diplostraca</taxon>
        <taxon>Cladocera</taxon>
        <taxon>Anomopoda</taxon>
        <taxon>Daphniidae</taxon>
        <taxon>Daphnia</taxon>
    </lineage>
</organism>
<name>A0A164GA62_9CRUS</name>
<feature type="region of interest" description="Disordered" evidence="1">
    <location>
        <begin position="1"/>
        <end position="85"/>
    </location>
</feature>
<protein>
    <submittedName>
        <fullName evidence="2">Uncharacterized protein</fullName>
    </submittedName>
</protein>
<dbReference type="EMBL" id="LRGB01016078">
    <property type="protein sequence ID" value="KZR98716.1"/>
    <property type="molecule type" value="Genomic_DNA"/>
</dbReference>
<gene>
    <name evidence="2" type="ORF">APZ42_005739</name>
</gene>
<dbReference type="Proteomes" id="UP000076858">
    <property type="component" value="Unassembled WGS sequence"/>
</dbReference>
<evidence type="ECO:0000313" key="3">
    <source>
        <dbReference type="Proteomes" id="UP000076858"/>
    </source>
</evidence>
<reference evidence="2 3" key="1">
    <citation type="submission" date="2016-03" db="EMBL/GenBank/DDBJ databases">
        <title>EvidentialGene: Evidence-directed Construction of Genes on Genomes.</title>
        <authorList>
            <person name="Gilbert D.G."/>
            <person name="Choi J.-H."/>
            <person name="Mockaitis K."/>
            <person name="Colbourne J."/>
            <person name="Pfrender M."/>
        </authorList>
    </citation>
    <scope>NUCLEOTIDE SEQUENCE [LARGE SCALE GENOMIC DNA]</scope>
    <source>
        <strain evidence="2 3">Xinb3</strain>
        <tissue evidence="2">Complete organism</tissue>
    </source>
</reference>
<keyword evidence="3" id="KW-1185">Reference proteome</keyword>
<feature type="compositionally biased region" description="Low complexity" evidence="1">
    <location>
        <begin position="8"/>
        <end position="24"/>
    </location>
</feature>
<dbReference type="AlphaFoldDB" id="A0A164GA62"/>
<comment type="caution">
    <text evidence="2">The sequence shown here is derived from an EMBL/GenBank/DDBJ whole genome shotgun (WGS) entry which is preliminary data.</text>
</comment>
<accession>A0A164GA62</accession>
<sequence length="118" mass="12368">MTSEGDGPRLAAGPEPGAGRAAAGHRPDPPFRPGLRALKHDVTAGASRPAVEATESQARQGFQRPSASSPSPEGETPWDSVPPSTICTWRWGPRWSISAAGTCRCTTARKSMSTIRCG</sequence>
<evidence type="ECO:0000313" key="2">
    <source>
        <dbReference type="EMBL" id="KZR98716.1"/>
    </source>
</evidence>
<feature type="compositionally biased region" description="Polar residues" evidence="1">
    <location>
        <begin position="54"/>
        <end position="71"/>
    </location>
</feature>
<proteinExistence type="predicted"/>
<feature type="non-terminal residue" evidence="2">
    <location>
        <position position="118"/>
    </location>
</feature>
<evidence type="ECO:0000256" key="1">
    <source>
        <dbReference type="SAM" id="MobiDB-lite"/>
    </source>
</evidence>